<name>A0A9P4W6L0_CURKU</name>
<evidence type="ECO:0000256" key="1">
    <source>
        <dbReference type="SAM" id="MobiDB-lite"/>
    </source>
</evidence>
<dbReference type="OrthoDB" id="5288318at2759"/>
<dbReference type="EMBL" id="SWKU01000057">
    <property type="protein sequence ID" value="KAF2993222.1"/>
    <property type="molecule type" value="Genomic_DNA"/>
</dbReference>
<dbReference type="Proteomes" id="UP000801428">
    <property type="component" value="Unassembled WGS sequence"/>
</dbReference>
<gene>
    <name evidence="2" type="ORF">E8E13_001019</name>
</gene>
<dbReference type="AlphaFoldDB" id="A0A9P4W6L0"/>
<organism evidence="2 3">
    <name type="scientific">Curvularia kusanoi</name>
    <name type="common">Cochliobolus kusanoi</name>
    <dbReference type="NCBI Taxonomy" id="90978"/>
    <lineage>
        <taxon>Eukaryota</taxon>
        <taxon>Fungi</taxon>
        <taxon>Dikarya</taxon>
        <taxon>Ascomycota</taxon>
        <taxon>Pezizomycotina</taxon>
        <taxon>Dothideomycetes</taxon>
        <taxon>Pleosporomycetidae</taxon>
        <taxon>Pleosporales</taxon>
        <taxon>Pleosporineae</taxon>
        <taxon>Pleosporaceae</taxon>
        <taxon>Curvularia</taxon>
    </lineage>
</organism>
<accession>A0A9P4W6L0</accession>
<comment type="caution">
    <text evidence="2">The sequence shown here is derived from an EMBL/GenBank/DDBJ whole genome shotgun (WGS) entry which is preliminary data.</text>
</comment>
<reference evidence="2" key="1">
    <citation type="submission" date="2019-04" db="EMBL/GenBank/DDBJ databases">
        <title>Sequencing of skin fungus with MAO and IRED activity.</title>
        <authorList>
            <person name="Marsaioli A.J."/>
            <person name="Bonatto J.M.C."/>
            <person name="Reis Junior O."/>
        </authorList>
    </citation>
    <scope>NUCLEOTIDE SEQUENCE</scope>
    <source>
        <strain evidence="2">30M1</strain>
    </source>
</reference>
<feature type="region of interest" description="Disordered" evidence="1">
    <location>
        <begin position="195"/>
        <end position="223"/>
    </location>
</feature>
<sequence length="430" mass="47341">MVVLVDLEDDALPAYLAPHASTPSIPDVKPQLHGLLASTKTQGKDAAKTADERPNPNINGFSAALSCYPQLAGQLDLNTLHDLSHTCRQFRANLLEYRDQLIKHTLHCCYEDDDTDTQLQTRFRERPGDFQSSRHLTSGKVGHCARDMVGECQRCAKVVCRNCTMKPPPAPALRARHRRLCRTCTKVPLPLLMASPKQRTISSGSSGSPSPPSSPSPEGSVFWDTADRPRAFTAPAFERTPCNCNNVVWLCAPCGKDLKNADTTYVLGWSWRTRYSYYLGGAGTGAGEGEQGVECGRAASCLGARIVEHETCEADTLEALAAQDRGNNDNPNSPARWQGTSYLAQEIEGIGGVLKVKHKKYTRVGECVKMYEDEKEKSVQWLPRENEGKLRSWCSWCQRVVPGEKDKPDPDGLYRVWSTASEASSNGSAR</sequence>
<evidence type="ECO:0000313" key="2">
    <source>
        <dbReference type="EMBL" id="KAF2993222.1"/>
    </source>
</evidence>
<evidence type="ECO:0000313" key="3">
    <source>
        <dbReference type="Proteomes" id="UP000801428"/>
    </source>
</evidence>
<protein>
    <submittedName>
        <fullName evidence="2">Uncharacterized protein</fullName>
    </submittedName>
</protein>
<keyword evidence="3" id="KW-1185">Reference proteome</keyword>
<proteinExistence type="predicted"/>